<sequence length="84" mass="8703">VLVNSKAGFDLAAHTTFQDRSHGPLSQPGGKRAGESNQVNVGAIDPATVDRSSQPYVSLERTPALFRGSAARGVLATILGDELG</sequence>
<reference evidence="2" key="1">
    <citation type="submission" date="2018-05" db="EMBL/GenBank/DDBJ databases">
        <authorList>
            <person name="Lanie J.A."/>
            <person name="Ng W.-L."/>
            <person name="Kazmierczak K.M."/>
            <person name="Andrzejewski T.M."/>
            <person name="Davidsen T.M."/>
            <person name="Wayne K.J."/>
            <person name="Tettelin H."/>
            <person name="Glass J.I."/>
            <person name="Rusch D."/>
            <person name="Podicherti R."/>
            <person name="Tsui H.-C.T."/>
            <person name="Winkler M.E."/>
        </authorList>
    </citation>
    <scope>NUCLEOTIDE SEQUENCE</scope>
</reference>
<feature type="non-terminal residue" evidence="2">
    <location>
        <position position="1"/>
    </location>
</feature>
<feature type="region of interest" description="Disordered" evidence="1">
    <location>
        <begin position="14"/>
        <end position="37"/>
    </location>
</feature>
<gene>
    <name evidence="2" type="ORF">METZ01_LOCUS128409</name>
</gene>
<name>A0A381YEX7_9ZZZZ</name>
<dbReference type="AlphaFoldDB" id="A0A381YEX7"/>
<accession>A0A381YEX7</accession>
<proteinExistence type="predicted"/>
<evidence type="ECO:0000256" key="1">
    <source>
        <dbReference type="SAM" id="MobiDB-lite"/>
    </source>
</evidence>
<dbReference type="EMBL" id="UINC01018072">
    <property type="protein sequence ID" value="SVA75555.1"/>
    <property type="molecule type" value="Genomic_DNA"/>
</dbReference>
<evidence type="ECO:0000313" key="2">
    <source>
        <dbReference type="EMBL" id="SVA75555.1"/>
    </source>
</evidence>
<protein>
    <submittedName>
        <fullName evidence="2">Uncharacterized protein</fullName>
    </submittedName>
</protein>
<organism evidence="2">
    <name type="scientific">marine metagenome</name>
    <dbReference type="NCBI Taxonomy" id="408172"/>
    <lineage>
        <taxon>unclassified sequences</taxon>
        <taxon>metagenomes</taxon>
        <taxon>ecological metagenomes</taxon>
    </lineage>
</organism>